<dbReference type="Pfam" id="PF00106">
    <property type="entry name" value="adh_short"/>
    <property type="match status" value="1"/>
</dbReference>
<dbReference type="Gene3D" id="3.40.50.720">
    <property type="entry name" value="NAD(P)-binding Rossmann-like Domain"/>
    <property type="match status" value="1"/>
</dbReference>
<evidence type="ECO:0000259" key="4">
    <source>
        <dbReference type="SMART" id="SM00822"/>
    </source>
</evidence>
<gene>
    <name evidence="5" type="ORF">EAE32_02240</name>
</gene>
<dbReference type="SMART" id="SM00822">
    <property type="entry name" value="PKS_KR"/>
    <property type="match status" value="1"/>
</dbReference>
<evidence type="ECO:0000313" key="5">
    <source>
        <dbReference type="EMBL" id="RLY94073.1"/>
    </source>
</evidence>
<dbReference type="Proteomes" id="UP000277871">
    <property type="component" value="Unassembled WGS sequence"/>
</dbReference>
<name>A0A3L9L504_9MICC</name>
<dbReference type="AlphaFoldDB" id="A0A3L9L504"/>
<dbReference type="PROSITE" id="PS00061">
    <property type="entry name" value="ADH_SHORT"/>
    <property type="match status" value="1"/>
</dbReference>
<organism evidence="5 6">
    <name type="scientific">Kocuria tytonicola</name>
    <dbReference type="NCBI Taxonomy" id="2055946"/>
    <lineage>
        <taxon>Bacteria</taxon>
        <taxon>Bacillati</taxon>
        <taxon>Actinomycetota</taxon>
        <taxon>Actinomycetes</taxon>
        <taxon>Micrococcales</taxon>
        <taxon>Micrococcaceae</taxon>
        <taxon>Kocuria</taxon>
    </lineage>
</organism>
<feature type="domain" description="Ketoreductase" evidence="4">
    <location>
        <begin position="6"/>
        <end position="193"/>
    </location>
</feature>
<keyword evidence="6" id="KW-1185">Reference proteome</keyword>
<dbReference type="PRINTS" id="PR00081">
    <property type="entry name" value="GDHRDH"/>
</dbReference>
<evidence type="ECO:0000313" key="6">
    <source>
        <dbReference type="Proteomes" id="UP000277871"/>
    </source>
</evidence>
<proteinExistence type="inferred from homology"/>
<sequence length="252" mass="25739">MEITGTSAIVTGAASGLGAATAARLIALGAHVVGIDLPGGIEKAPQVEGLAYVAADVTNEDEVRAAVARAAEIAPLRTVVNCAGIGPSARVVGRNGVHDLALFDRVVRINLVGTFTVLALAAEVMTAQEPVDEAGQRGVVINTASVAAFEGQIGQAAYAASKGGVHSLTIAAARDLSSKGVRVMTIAPGIVDTPMLGSVGEDFRSALAESVPFPHRLAQPAEFAQLAGMIVEHDYLNGETIRMDGALRMAPR</sequence>
<dbReference type="InterPro" id="IPR057326">
    <property type="entry name" value="KR_dom"/>
</dbReference>
<reference evidence="5 6" key="1">
    <citation type="submission" date="2018-10" db="EMBL/GenBank/DDBJ databases">
        <title>Kocuria tytonicola, new bacteria from the preen glands of American barn owls (Tyto furcata).</title>
        <authorList>
            <person name="Braun M.S."/>
            <person name="Wang E."/>
            <person name="Zimmermann S."/>
            <person name="Boutin S."/>
            <person name="Wagner H."/>
            <person name="Wink M."/>
        </authorList>
    </citation>
    <scope>NUCLEOTIDE SEQUENCE [LARGE SCALE GENOMIC DNA]</scope>
    <source>
        <strain evidence="5 6">473</strain>
    </source>
</reference>
<dbReference type="PANTHER" id="PTHR43658:SF8">
    <property type="entry name" value="17-BETA-HYDROXYSTEROID DEHYDROGENASE 14-RELATED"/>
    <property type="match status" value="1"/>
</dbReference>
<dbReference type="GO" id="GO:0016491">
    <property type="term" value="F:oxidoreductase activity"/>
    <property type="evidence" value="ECO:0007669"/>
    <property type="project" value="UniProtKB-KW"/>
</dbReference>
<protein>
    <submittedName>
        <fullName evidence="5">SDR family NAD(P)-dependent oxidoreductase</fullName>
    </submittedName>
</protein>
<evidence type="ECO:0000256" key="1">
    <source>
        <dbReference type="ARBA" id="ARBA00006484"/>
    </source>
</evidence>
<dbReference type="SUPFAM" id="SSF51735">
    <property type="entry name" value="NAD(P)-binding Rossmann-fold domains"/>
    <property type="match status" value="1"/>
</dbReference>
<dbReference type="PANTHER" id="PTHR43658">
    <property type="entry name" value="SHORT-CHAIN DEHYDROGENASE/REDUCTASE"/>
    <property type="match status" value="1"/>
</dbReference>
<dbReference type="InterPro" id="IPR002347">
    <property type="entry name" value="SDR_fam"/>
</dbReference>
<dbReference type="InterPro" id="IPR036291">
    <property type="entry name" value="NAD(P)-bd_dom_sf"/>
</dbReference>
<evidence type="ECO:0000256" key="2">
    <source>
        <dbReference type="ARBA" id="ARBA00023002"/>
    </source>
</evidence>
<dbReference type="PRINTS" id="PR00080">
    <property type="entry name" value="SDRFAMILY"/>
</dbReference>
<dbReference type="EMBL" id="RDEX01000001">
    <property type="protein sequence ID" value="RLY94073.1"/>
    <property type="molecule type" value="Genomic_DNA"/>
</dbReference>
<comment type="similarity">
    <text evidence="1 3">Belongs to the short-chain dehydrogenases/reductases (SDR) family.</text>
</comment>
<dbReference type="RefSeq" id="WP_121864051.1">
    <property type="nucleotide sequence ID" value="NZ_RDEX01000001.1"/>
</dbReference>
<accession>A0A3L9L504</accession>
<keyword evidence="2" id="KW-0560">Oxidoreductase</keyword>
<evidence type="ECO:0000256" key="3">
    <source>
        <dbReference type="RuleBase" id="RU000363"/>
    </source>
</evidence>
<dbReference type="InterPro" id="IPR020904">
    <property type="entry name" value="Sc_DH/Rdtase_CS"/>
</dbReference>
<comment type="caution">
    <text evidence="5">The sequence shown here is derived from an EMBL/GenBank/DDBJ whole genome shotgun (WGS) entry which is preliminary data.</text>
</comment>